<dbReference type="GO" id="GO:0003729">
    <property type="term" value="F:mRNA binding"/>
    <property type="evidence" value="ECO:0007669"/>
    <property type="project" value="TreeGrafter"/>
</dbReference>
<gene>
    <name evidence="6" type="ORF">WJX72_008042</name>
</gene>
<dbReference type="GO" id="GO:0016281">
    <property type="term" value="C:eukaryotic translation initiation factor 4F complex"/>
    <property type="evidence" value="ECO:0007669"/>
    <property type="project" value="TreeGrafter"/>
</dbReference>
<evidence type="ECO:0000256" key="2">
    <source>
        <dbReference type="ARBA" id="ARBA00022540"/>
    </source>
</evidence>
<dbReference type="Proteomes" id="UP001489004">
    <property type="component" value="Unassembled WGS sequence"/>
</dbReference>
<dbReference type="PANTHER" id="PTHR23253:SF9">
    <property type="entry name" value="EUKARYOTIC TRANSLATION INITIATION FACTOR 4 GAMMA 2"/>
    <property type="match status" value="1"/>
</dbReference>
<keyword evidence="7" id="KW-1185">Reference proteome</keyword>
<dbReference type="AlphaFoldDB" id="A0AAW1Q7R3"/>
<evidence type="ECO:0000256" key="3">
    <source>
        <dbReference type="ARBA" id="ARBA00022917"/>
    </source>
</evidence>
<dbReference type="GO" id="GO:0006338">
    <property type="term" value="P:chromatin remodeling"/>
    <property type="evidence" value="ECO:0007669"/>
    <property type="project" value="InterPro"/>
</dbReference>
<reference evidence="6 7" key="1">
    <citation type="journal article" date="2024" name="Nat. Commun.">
        <title>Phylogenomics reveals the evolutionary origins of lichenization in chlorophyte algae.</title>
        <authorList>
            <person name="Puginier C."/>
            <person name="Libourel C."/>
            <person name="Otte J."/>
            <person name="Skaloud P."/>
            <person name="Haon M."/>
            <person name="Grisel S."/>
            <person name="Petersen M."/>
            <person name="Berrin J.G."/>
            <person name="Delaux P.M."/>
            <person name="Dal Grande F."/>
            <person name="Keller J."/>
        </authorList>
    </citation>
    <scope>NUCLEOTIDE SEQUENCE [LARGE SCALE GENOMIC DNA]</scope>
    <source>
        <strain evidence="6 7">SAG 2043</strain>
    </source>
</reference>
<feature type="region of interest" description="Disordered" evidence="4">
    <location>
        <begin position="150"/>
        <end position="176"/>
    </location>
</feature>
<dbReference type="InterPro" id="IPR003890">
    <property type="entry name" value="MIF4G-like_typ-3"/>
</dbReference>
<dbReference type="PANTHER" id="PTHR23253">
    <property type="entry name" value="EUKARYOTIC TRANSLATION INITIATION FACTOR 4 GAMMA"/>
    <property type="match status" value="1"/>
</dbReference>
<dbReference type="GO" id="GO:0003743">
    <property type="term" value="F:translation initiation factor activity"/>
    <property type="evidence" value="ECO:0007669"/>
    <property type="project" value="UniProtKB-KW"/>
</dbReference>
<organism evidence="6 7">
    <name type="scientific">[Myrmecia] bisecta</name>
    <dbReference type="NCBI Taxonomy" id="41462"/>
    <lineage>
        <taxon>Eukaryota</taxon>
        <taxon>Viridiplantae</taxon>
        <taxon>Chlorophyta</taxon>
        <taxon>core chlorophytes</taxon>
        <taxon>Trebouxiophyceae</taxon>
        <taxon>Trebouxiales</taxon>
        <taxon>Trebouxiaceae</taxon>
        <taxon>Myrmecia</taxon>
    </lineage>
</organism>
<dbReference type="InterPro" id="IPR016024">
    <property type="entry name" value="ARM-type_fold"/>
</dbReference>
<dbReference type="EMBL" id="JALJOR010000005">
    <property type="protein sequence ID" value="KAK9816997.1"/>
    <property type="molecule type" value="Genomic_DNA"/>
</dbReference>
<evidence type="ECO:0000313" key="6">
    <source>
        <dbReference type="EMBL" id="KAK9816997.1"/>
    </source>
</evidence>
<dbReference type="Pfam" id="PF04855">
    <property type="entry name" value="SNF5"/>
    <property type="match status" value="1"/>
</dbReference>
<dbReference type="Gene3D" id="1.25.40.180">
    <property type="match status" value="1"/>
</dbReference>
<accession>A0AAW1Q7R3</accession>
<evidence type="ECO:0000256" key="4">
    <source>
        <dbReference type="SAM" id="MobiDB-lite"/>
    </source>
</evidence>
<feature type="compositionally biased region" description="Basic residues" evidence="4">
    <location>
        <begin position="162"/>
        <end position="172"/>
    </location>
</feature>
<keyword evidence="2" id="KW-0396">Initiation factor</keyword>
<protein>
    <recommendedName>
        <fullName evidence="5">MIF4G domain-containing protein</fullName>
    </recommendedName>
</protein>
<dbReference type="GO" id="GO:0000228">
    <property type="term" value="C:nuclear chromosome"/>
    <property type="evidence" value="ECO:0007669"/>
    <property type="project" value="InterPro"/>
</dbReference>
<dbReference type="SUPFAM" id="SSF48371">
    <property type="entry name" value="ARM repeat"/>
    <property type="match status" value="1"/>
</dbReference>
<dbReference type="Pfam" id="PF02854">
    <property type="entry name" value="MIF4G"/>
    <property type="match status" value="1"/>
</dbReference>
<evidence type="ECO:0000313" key="7">
    <source>
        <dbReference type="Proteomes" id="UP001489004"/>
    </source>
</evidence>
<dbReference type="InterPro" id="IPR006939">
    <property type="entry name" value="SNF5"/>
</dbReference>
<comment type="caution">
    <text evidence="6">The sequence shown here is derived from an EMBL/GenBank/DDBJ whole genome shotgun (WGS) entry which is preliminary data.</text>
</comment>
<keyword evidence="3" id="KW-0648">Protein biosynthesis</keyword>
<feature type="domain" description="MIF4G" evidence="5">
    <location>
        <begin position="289"/>
        <end position="533"/>
    </location>
</feature>
<name>A0AAW1Q7R3_9CHLO</name>
<comment type="similarity">
    <text evidence="1">Belongs to the eukaryotic initiation factor 4G family.</text>
</comment>
<sequence length="647" mass="72323">MALDLVPIRLHLQAEGRVVQDSFCWNAQASEQEVQQFAAQFCREQQLADRCIAQVVKAITGQVAAYTTAAATAHSTAGERLELIKLDMHLGDTLLQDQFVWDVHNRDADPEAFATCLCRDLGLQAAFATLIAVEIREQVLKHLKTAAKTGSIGPVSPEKVPRRSTKAKRSHAAKGGQPAVASVMVSGVVRKRDEQEAYTPVVRTLTASELRERELRAVKGQKGRYCAWSEVRTAEVPLSQQDLDQALHAVSGVGEHNGIVRGLVQRGACVNSMSVGKVLFDDREEGRKQKEIELLLNKVTAKEFDKIFDQMMAVVGIAAPHTLRGFVNQVFDKALTEPTCGEIYAKLCFKLDKELPDFEDDSELELEDCRPCQPLTLRRLLVNKCQEEFEYGRAAMAAVNAHEKGEGELAAHDKLRLQREEAELKGRQRMLGNIQFIGQMYKHNMLTERIMHTLIRRLLGETDNPKREDVECLCKLLSTVGRQLDESKRGGKGQARQHMDGYFECIQRLAQSPKLALCMRSLLQDTIELRQAQWVEPRTVDGPTTIKEIHTDAHSELNMQRLPGGDCLGPRETFPPRRLLGVSNDSKAGLIVEERATSNGHIALHTHWQSTRLPANNKLLHVAAYSPPPKCMNRNMQTIEYEVELAG</sequence>
<dbReference type="SMART" id="SM00543">
    <property type="entry name" value="MIF4G"/>
    <property type="match status" value="1"/>
</dbReference>
<evidence type="ECO:0000256" key="1">
    <source>
        <dbReference type="ARBA" id="ARBA00005775"/>
    </source>
</evidence>
<proteinExistence type="inferred from homology"/>
<evidence type="ECO:0000259" key="5">
    <source>
        <dbReference type="SMART" id="SM00543"/>
    </source>
</evidence>